<dbReference type="EMBL" id="SZOH01000167">
    <property type="protein sequence ID" value="TKJ07581.1"/>
    <property type="molecule type" value="Genomic_DNA"/>
</dbReference>
<reference evidence="1 2" key="1">
    <citation type="journal article" date="2019" name="Environ. Microbiol.">
        <title>An active ?-lactamase is a part of an orchestrated cell wall stress resistance network of Bacillus subtilis and related rhizosphere species.</title>
        <authorList>
            <person name="Bucher T."/>
            <person name="Keren-Paz A."/>
            <person name="Hausser J."/>
            <person name="Olender T."/>
            <person name="Cytryn E."/>
            <person name="Kolodkin-Gal I."/>
        </authorList>
    </citation>
    <scope>NUCLEOTIDE SEQUENCE [LARGE SCALE GENOMIC DNA]</scope>
    <source>
        <strain evidence="1 2">I32</strain>
    </source>
</reference>
<gene>
    <name evidence="1" type="ORF">FC695_03285</name>
</gene>
<proteinExistence type="predicted"/>
<evidence type="ECO:0000313" key="1">
    <source>
        <dbReference type="EMBL" id="TKJ07581.1"/>
    </source>
</evidence>
<evidence type="ECO:0000313" key="2">
    <source>
        <dbReference type="Proteomes" id="UP000308444"/>
    </source>
</evidence>
<comment type="caution">
    <text evidence="1">The sequence shown here is derived from an EMBL/GenBank/DDBJ whole genome shotgun (WGS) entry which is preliminary data.</text>
</comment>
<name>A0A9X9F8K1_BACCE</name>
<feature type="non-terminal residue" evidence="1">
    <location>
        <position position="133"/>
    </location>
</feature>
<accession>A0A9X9F8K1</accession>
<organism evidence="1 2">
    <name type="scientific">Bacillus cereus</name>
    <dbReference type="NCBI Taxonomy" id="1396"/>
    <lineage>
        <taxon>Bacteria</taxon>
        <taxon>Bacillati</taxon>
        <taxon>Bacillota</taxon>
        <taxon>Bacilli</taxon>
        <taxon>Bacillales</taxon>
        <taxon>Bacillaceae</taxon>
        <taxon>Bacillus</taxon>
        <taxon>Bacillus cereus group</taxon>
    </lineage>
</organism>
<dbReference type="Proteomes" id="UP000308444">
    <property type="component" value="Unassembled WGS sequence"/>
</dbReference>
<dbReference type="AlphaFoldDB" id="A0A9X9F8K1"/>
<protein>
    <submittedName>
        <fullName evidence="1">Peptidase</fullName>
    </submittedName>
</protein>
<dbReference type="Gene3D" id="2.60.40.4130">
    <property type="match status" value="1"/>
</dbReference>
<sequence>MRVLQDQTFSVMSLNSLVEGNIKPGAFLNERGYLDEKFDYTKLGVKVYATDSYRHKFEGSLDKYGYFKLNGLPVNKRDYNLYVDVPGHLTSRLTTKLGTEKDGKLLGQCYYARPNENLAGDVNADKVIDIRDA</sequence>